<sequence length="77" mass="9215">MTTWKYQWLMEKDGRCSCRWRNNFADVVEERGRIHRPPTSPLRFEVVVYLICVFLADYRLLHTAALCLMYHPLKGPD</sequence>
<accession>A0AA35X8V2</accession>
<proteinExistence type="predicted"/>
<name>A0AA35X8V2_GEOBA</name>
<dbReference type="AlphaFoldDB" id="A0AA35X8V2"/>
<organism evidence="1 2">
    <name type="scientific">Geodia barretti</name>
    <name type="common">Barrett's horny sponge</name>
    <dbReference type="NCBI Taxonomy" id="519541"/>
    <lineage>
        <taxon>Eukaryota</taxon>
        <taxon>Metazoa</taxon>
        <taxon>Porifera</taxon>
        <taxon>Demospongiae</taxon>
        <taxon>Heteroscleromorpha</taxon>
        <taxon>Tetractinellida</taxon>
        <taxon>Astrophorina</taxon>
        <taxon>Geodiidae</taxon>
        <taxon>Geodia</taxon>
    </lineage>
</organism>
<protein>
    <submittedName>
        <fullName evidence="1">Uncharacterized protein</fullName>
    </submittedName>
</protein>
<keyword evidence="2" id="KW-1185">Reference proteome</keyword>
<reference evidence="1" key="1">
    <citation type="submission" date="2023-03" db="EMBL/GenBank/DDBJ databases">
        <authorList>
            <person name="Steffen K."/>
            <person name="Cardenas P."/>
        </authorList>
    </citation>
    <scope>NUCLEOTIDE SEQUENCE</scope>
</reference>
<dbReference type="Proteomes" id="UP001174909">
    <property type="component" value="Unassembled WGS sequence"/>
</dbReference>
<comment type="caution">
    <text evidence="1">The sequence shown here is derived from an EMBL/GenBank/DDBJ whole genome shotgun (WGS) entry which is preliminary data.</text>
</comment>
<dbReference type="EMBL" id="CASHTH010003815">
    <property type="protein sequence ID" value="CAI8049748.1"/>
    <property type="molecule type" value="Genomic_DNA"/>
</dbReference>
<evidence type="ECO:0000313" key="1">
    <source>
        <dbReference type="EMBL" id="CAI8049748.1"/>
    </source>
</evidence>
<gene>
    <name evidence="1" type="ORF">GBAR_LOCUS27392</name>
</gene>
<evidence type="ECO:0000313" key="2">
    <source>
        <dbReference type="Proteomes" id="UP001174909"/>
    </source>
</evidence>